<keyword evidence="1" id="KW-1133">Transmembrane helix</keyword>
<organism evidence="2 3">
    <name type="scientific">Aureispira anguillae</name>
    <dbReference type="NCBI Taxonomy" id="2864201"/>
    <lineage>
        <taxon>Bacteria</taxon>
        <taxon>Pseudomonadati</taxon>
        <taxon>Bacteroidota</taxon>
        <taxon>Saprospiria</taxon>
        <taxon>Saprospirales</taxon>
        <taxon>Saprospiraceae</taxon>
        <taxon>Aureispira</taxon>
    </lineage>
</organism>
<sequence>MNKEEAGLLGASLMTIAIFMYGIKHKMGWKYWLFTLLILPTSGAAIGVALGKSEPLKKVELEKES</sequence>
<keyword evidence="3" id="KW-1185">Reference proteome</keyword>
<evidence type="ECO:0000313" key="3">
    <source>
        <dbReference type="Proteomes" id="UP001060919"/>
    </source>
</evidence>
<evidence type="ECO:0000256" key="1">
    <source>
        <dbReference type="SAM" id="Phobius"/>
    </source>
</evidence>
<dbReference type="EMBL" id="AP026867">
    <property type="protein sequence ID" value="BDS12733.1"/>
    <property type="molecule type" value="Genomic_DNA"/>
</dbReference>
<proteinExistence type="predicted"/>
<accession>A0A915YGI7</accession>
<keyword evidence="1" id="KW-0472">Membrane</keyword>
<reference evidence="2" key="1">
    <citation type="submission" date="2022-09" db="EMBL/GenBank/DDBJ databases">
        <title>Aureispira anguillicida sp. nov., isolated from Leptocephalus of Japanese eel Anguilla japonica.</title>
        <authorList>
            <person name="Yuasa K."/>
            <person name="Mekata T."/>
            <person name="Ikunari K."/>
        </authorList>
    </citation>
    <scope>NUCLEOTIDE SEQUENCE</scope>
    <source>
        <strain evidence="2">EL160426</strain>
    </source>
</reference>
<name>A0A915YGI7_9BACT</name>
<dbReference type="RefSeq" id="WP_264788091.1">
    <property type="nucleotide sequence ID" value="NZ_AP026867.1"/>
</dbReference>
<feature type="transmembrane region" description="Helical" evidence="1">
    <location>
        <begin position="6"/>
        <end position="24"/>
    </location>
</feature>
<evidence type="ECO:0000313" key="2">
    <source>
        <dbReference type="EMBL" id="BDS12733.1"/>
    </source>
</evidence>
<dbReference type="AlphaFoldDB" id="A0A915YGI7"/>
<feature type="transmembrane region" description="Helical" evidence="1">
    <location>
        <begin position="31"/>
        <end position="51"/>
    </location>
</feature>
<keyword evidence="1" id="KW-0812">Transmembrane</keyword>
<gene>
    <name evidence="2" type="ORF">AsAng_0034580</name>
</gene>
<dbReference type="Proteomes" id="UP001060919">
    <property type="component" value="Chromosome"/>
</dbReference>
<protein>
    <submittedName>
        <fullName evidence="2">Uncharacterized protein</fullName>
    </submittedName>
</protein>
<dbReference type="KEGG" id="aup:AsAng_0034580"/>